<evidence type="ECO:0000256" key="8">
    <source>
        <dbReference type="ARBA" id="ARBA00022842"/>
    </source>
</evidence>
<evidence type="ECO:0000256" key="10">
    <source>
        <dbReference type="ARBA" id="ARBA00023158"/>
    </source>
</evidence>
<evidence type="ECO:0000256" key="5">
    <source>
        <dbReference type="ARBA" id="ARBA00022679"/>
    </source>
</evidence>
<dbReference type="Gene3D" id="3.30.1610.20">
    <property type="entry name" value="Hen1, N-terminal domain"/>
    <property type="match status" value="1"/>
</dbReference>
<evidence type="ECO:0000313" key="14">
    <source>
        <dbReference type="EMBL" id="MBO9200619.1"/>
    </source>
</evidence>
<keyword evidence="4" id="KW-0489">Methyltransferase</keyword>
<evidence type="ECO:0000256" key="2">
    <source>
        <dbReference type="ARBA" id="ARBA00009026"/>
    </source>
</evidence>
<dbReference type="Proteomes" id="UP000677244">
    <property type="component" value="Unassembled WGS sequence"/>
</dbReference>
<organism evidence="14 15">
    <name type="scientific">Niastella soli</name>
    <dbReference type="NCBI Taxonomy" id="2821487"/>
    <lineage>
        <taxon>Bacteria</taxon>
        <taxon>Pseudomonadati</taxon>
        <taxon>Bacteroidota</taxon>
        <taxon>Chitinophagia</taxon>
        <taxon>Chitinophagales</taxon>
        <taxon>Chitinophagaceae</taxon>
        <taxon>Niastella</taxon>
    </lineage>
</organism>
<evidence type="ECO:0000313" key="15">
    <source>
        <dbReference type="Proteomes" id="UP000677244"/>
    </source>
</evidence>
<keyword evidence="7" id="KW-0479">Metal-binding</keyword>
<comment type="catalytic activity">
    <reaction evidence="12">
        <text>small RNA 3'-end nucleotide + S-adenosyl-L-methionine = small RNA 3'-end 2'-O-methylnucleotide + S-adenosyl-L-homocysteine + H(+)</text>
        <dbReference type="Rhea" id="RHEA:37887"/>
        <dbReference type="Rhea" id="RHEA-COMP:10415"/>
        <dbReference type="Rhea" id="RHEA-COMP:10416"/>
        <dbReference type="ChEBI" id="CHEBI:15378"/>
        <dbReference type="ChEBI" id="CHEBI:57856"/>
        <dbReference type="ChEBI" id="CHEBI:59789"/>
        <dbReference type="ChEBI" id="CHEBI:74896"/>
        <dbReference type="ChEBI" id="CHEBI:74898"/>
        <dbReference type="EC" id="2.1.1.386"/>
    </reaction>
</comment>
<dbReference type="InterPro" id="IPR029063">
    <property type="entry name" value="SAM-dependent_MTases_sf"/>
</dbReference>
<dbReference type="InterPro" id="IPR038546">
    <property type="entry name" value="Hen1_N_sf"/>
</dbReference>
<evidence type="ECO:0000256" key="1">
    <source>
        <dbReference type="ARBA" id="ARBA00001946"/>
    </source>
</evidence>
<dbReference type="Gene3D" id="3.40.50.150">
    <property type="entry name" value="Vaccinia Virus protein VP39"/>
    <property type="match status" value="1"/>
</dbReference>
<comment type="caution">
    <text evidence="14">The sequence shown here is derived from an EMBL/GenBank/DDBJ whole genome shotgun (WGS) entry which is preliminary data.</text>
</comment>
<dbReference type="PANTHER" id="PTHR21404:SF3">
    <property type="entry name" value="SMALL RNA 2'-O-METHYLTRANSFERASE"/>
    <property type="match status" value="1"/>
</dbReference>
<evidence type="ECO:0000259" key="13">
    <source>
        <dbReference type="Pfam" id="PF12623"/>
    </source>
</evidence>
<keyword evidence="8" id="KW-0460">Magnesium</keyword>
<accession>A0ABS3YS00</accession>
<reference evidence="14 15" key="1">
    <citation type="submission" date="2021-03" db="EMBL/GenBank/DDBJ databases">
        <title>Assistant Professor.</title>
        <authorList>
            <person name="Huq M.A."/>
        </authorList>
    </citation>
    <scope>NUCLEOTIDE SEQUENCE [LARGE SCALE GENOMIC DNA]</scope>
    <source>
        <strain evidence="14 15">MAH-29</strain>
    </source>
</reference>
<dbReference type="PANTHER" id="PTHR21404">
    <property type="entry name" value="HEN1"/>
    <property type="match status" value="1"/>
</dbReference>
<evidence type="ECO:0000256" key="6">
    <source>
        <dbReference type="ARBA" id="ARBA00022691"/>
    </source>
</evidence>
<keyword evidence="6" id="KW-0949">S-adenosyl-L-methionine</keyword>
<comment type="cofactor">
    <cofactor evidence="1">
        <name>Mg(2+)</name>
        <dbReference type="ChEBI" id="CHEBI:18420"/>
    </cofactor>
</comment>
<gene>
    <name evidence="14" type="ORF">J7I42_10125</name>
</gene>
<evidence type="ECO:0000256" key="11">
    <source>
        <dbReference type="ARBA" id="ARBA00035025"/>
    </source>
</evidence>
<dbReference type="Pfam" id="PF13489">
    <property type="entry name" value="Methyltransf_23"/>
    <property type="match status" value="1"/>
</dbReference>
<dbReference type="InterPro" id="IPR024026">
    <property type="entry name" value="3'-RNA_MeTfrase_Hen1_bac"/>
</dbReference>
<dbReference type="EC" id="2.1.1.386" evidence="11"/>
<dbReference type="InterPro" id="IPR026610">
    <property type="entry name" value="Hen1"/>
</dbReference>
<evidence type="ECO:0000256" key="12">
    <source>
        <dbReference type="ARBA" id="ARBA00048418"/>
    </source>
</evidence>
<name>A0ABS3YS00_9BACT</name>
<dbReference type="Pfam" id="PF12623">
    <property type="entry name" value="Hen1_L"/>
    <property type="match status" value="1"/>
</dbReference>
<dbReference type="EMBL" id="JAGHKO010000001">
    <property type="protein sequence ID" value="MBO9200619.1"/>
    <property type="molecule type" value="Genomic_DNA"/>
</dbReference>
<dbReference type="NCBIfam" id="TIGR04074">
    <property type="entry name" value="bacter_Hen1"/>
    <property type="match status" value="1"/>
</dbReference>
<evidence type="ECO:0000256" key="3">
    <source>
        <dbReference type="ARBA" id="ARBA00021330"/>
    </source>
</evidence>
<keyword evidence="10" id="KW-0943">RNA-mediated gene silencing</keyword>
<keyword evidence="5" id="KW-0808">Transferase</keyword>
<keyword evidence="15" id="KW-1185">Reference proteome</keyword>
<proteinExistence type="inferred from homology"/>
<evidence type="ECO:0000256" key="4">
    <source>
        <dbReference type="ARBA" id="ARBA00022603"/>
    </source>
</evidence>
<comment type="similarity">
    <text evidence="2">Belongs to the methyltransferase superfamily. HEN1 family.</text>
</comment>
<evidence type="ECO:0000256" key="9">
    <source>
        <dbReference type="ARBA" id="ARBA00022884"/>
    </source>
</evidence>
<feature type="domain" description="Hen1 N-terminal" evidence="13">
    <location>
        <begin position="1"/>
        <end position="242"/>
    </location>
</feature>
<evidence type="ECO:0000256" key="7">
    <source>
        <dbReference type="ARBA" id="ARBA00022723"/>
    </source>
</evidence>
<sequence>MLLTITSAHQPASDLSYLLHKHPDKVHEIEISSGVAHIFYPEVSETKCTVCLLLDIDPVGLVRRNSGPRGNDFALEQYVNDRPYVASSFMSAAIVKAFSTAMSGRCKDKPELVNVPIPLEVELAAIPVRGGEAVVKELFEPLGYTIQMERHPVDPKFPEWGESRYFTLRLTNTVTVQHLLSHLYILIPVCDNDKHYWTGQQEMEKLLEKGKDWLPTHPARVFIALRYLKHQRSLANQAMAMLLKDEVTEDDEEGRTEPEQKIRVHDLRLQAVRDVLVKANAKTVVDLGCGEGKLLKLLLEEKQFEHLLGMDVSYRSLEIAKDKLRLDKLLPKQRQRIELIQGSLTYRDKRIEGFDAAALVEVIEHLDEPRLAALEKIIFKYAKPIDVVITTPNAEYNKRFGNLAAGQMRHSDHRFEWTRAEFQQWGDRLAELYNYSVVYKLVGEEDPEVGALTQMAVFTTKDTTIGAQRFLSYGKQ</sequence>
<protein>
    <recommendedName>
        <fullName evidence="3">Small RNA 2'-O-methyltransferase</fullName>
        <ecNumber evidence="11">2.1.1.386</ecNumber>
    </recommendedName>
</protein>
<dbReference type="InterPro" id="IPR024740">
    <property type="entry name" value="Hen1_N"/>
</dbReference>
<keyword evidence="9" id="KW-0694">RNA-binding</keyword>
<dbReference type="RefSeq" id="WP_209138659.1">
    <property type="nucleotide sequence ID" value="NZ_JAGHKO010000001.1"/>
</dbReference>
<dbReference type="SUPFAM" id="SSF53335">
    <property type="entry name" value="S-adenosyl-L-methionine-dependent methyltransferases"/>
    <property type="match status" value="1"/>
</dbReference>